<name>A0A4R2IHZ7_9ACTN</name>
<gene>
    <name evidence="2" type="ORF">EV646_110167</name>
</gene>
<dbReference type="EMBL" id="SLWR01000010">
    <property type="protein sequence ID" value="TCO44453.1"/>
    <property type="molecule type" value="Genomic_DNA"/>
</dbReference>
<dbReference type="AlphaFoldDB" id="A0A4R2IHZ7"/>
<organism evidence="2 3">
    <name type="scientific">Kribbella antiqua</name>
    <dbReference type="NCBI Taxonomy" id="2512217"/>
    <lineage>
        <taxon>Bacteria</taxon>
        <taxon>Bacillati</taxon>
        <taxon>Actinomycetota</taxon>
        <taxon>Actinomycetes</taxon>
        <taxon>Propionibacteriales</taxon>
        <taxon>Kribbellaceae</taxon>
        <taxon>Kribbella</taxon>
    </lineage>
</organism>
<keyword evidence="3" id="KW-1185">Reference proteome</keyword>
<evidence type="ECO:0000256" key="1">
    <source>
        <dbReference type="SAM" id="MobiDB-lite"/>
    </source>
</evidence>
<comment type="caution">
    <text evidence="2">The sequence shown here is derived from an EMBL/GenBank/DDBJ whole genome shotgun (WGS) entry which is preliminary data.</text>
</comment>
<feature type="compositionally biased region" description="Basic and acidic residues" evidence="1">
    <location>
        <begin position="67"/>
        <end position="77"/>
    </location>
</feature>
<sequence length="77" mass="8392">MAKPVVTFEEGEDGVWRPPADGQATLDDFSQKHVDAAQTGMSDARRATQQRAGRGGRGRRRTAPNTAREKGERGPRS</sequence>
<dbReference type="Proteomes" id="UP000295573">
    <property type="component" value="Unassembled WGS sequence"/>
</dbReference>
<protein>
    <submittedName>
        <fullName evidence="2">Uncharacterized protein</fullName>
    </submittedName>
</protein>
<proteinExistence type="predicted"/>
<dbReference type="RefSeq" id="WP_132153477.1">
    <property type="nucleotide sequence ID" value="NZ_SLWR01000010.1"/>
</dbReference>
<evidence type="ECO:0000313" key="3">
    <source>
        <dbReference type="Proteomes" id="UP000295573"/>
    </source>
</evidence>
<reference evidence="2 3" key="1">
    <citation type="journal article" date="2015" name="Stand. Genomic Sci.">
        <title>Genomic Encyclopedia of Bacterial and Archaeal Type Strains, Phase III: the genomes of soil and plant-associated and newly described type strains.</title>
        <authorList>
            <person name="Whitman W.B."/>
            <person name="Woyke T."/>
            <person name="Klenk H.P."/>
            <person name="Zhou Y."/>
            <person name="Lilburn T.G."/>
            <person name="Beck B.J."/>
            <person name="De Vos P."/>
            <person name="Vandamme P."/>
            <person name="Eisen J.A."/>
            <person name="Garrity G."/>
            <person name="Hugenholtz P."/>
            <person name="Kyrpides N.C."/>
        </authorList>
    </citation>
    <scope>NUCLEOTIDE SEQUENCE [LARGE SCALE GENOMIC DNA]</scope>
    <source>
        <strain evidence="2 3">VKM Ac-2541</strain>
    </source>
</reference>
<evidence type="ECO:0000313" key="2">
    <source>
        <dbReference type="EMBL" id="TCO44453.1"/>
    </source>
</evidence>
<accession>A0A4R2IHZ7</accession>
<feature type="region of interest" description="Disordered" evidence="1">
    <location>
        <begin position="1"/>
        <end position="77"/>
    </location>
</feature>